<dbReference type="Pfam" id="PF09299">
    <property type="entry name" value="Mu-transpos_C"/>
    <property type="match status" value="1"/>
</dbReference>
<keyword evidence="4" id="KW-1185">Reference proteome</keyword>
<dbReference type="AlphaFoldDB" id="A0A2C9CQW3"/>
<accession>A0A2C9CQW3</accession>
<feature type="compositionally biased region" description="Acidic residues" evidence="1">
    <location>
        <begin position="672"/>
        <end position="685"/>
    </location>
</feature>
<sequence>MQLAEGTQISLRGKVGSVYRSGPFGCELVWAEHCDVETGEMIAAISGRLSSEEIQRTLRCGSLKIVSLPDHLHVQPPQRAAAVAPRPKELMRAAWRECYVLAAQKMIDAGILQPYRADFVRHFAAISRNGLEEDSRRSSKAGKSKRAGQRIDVRMPPRCGETVWDWWNRVRAFGAGETLDNYRNSGRKGSRFTPEENALMQEVIGLRLTEERCSITSVCESVQARFRIQNNDLTKDDPAAKELTVPGYDAVWNAIAQIAPLDHKIRTRGMDVAYRDLHTLGQGLQVERALQRVELDEYTVDLMVWLRLLKIDHLITPDEKMSLGLTGDPKRVIISAAIDVYTGAIVAMQIAPAGTMNLAVKTIEMIYLDKQSIASAAGTEHEWPMHGHPQTLVLDRASVNMSDEMYLRLAAAGITNFAVPARKPFLKPWVEGFFPTMGSKFLQQFTGRTFGNVVLKGENDPAERATLTLDEFLAWLVRWIVDVHHTSKPATIGRSAPLFGWQRAVAETPPLILNDESRLRKAFGDRSERKVSRKGLQVQGLHYIGPEIADWFLNESERTLEVWWWHRKIGRVEVLLPDGRWVTAHCSDPRWADKSYDDLAMFVAAENAEITRGQDARDRYRVDADERTHELSGLRGMLPLAPSKDDLARRTKEFSRYMLDPSAEPFQARDLFEDEVTPFQDEEDADGGHSSMPAPPVDGSEYGGNME</sequence>
<feature type="domain" description="Transposase-like Mu C-terminal" evidence="2">
    <location>
        <begin position="523"/>
        <end position="582"/>
    </location>
</feature>
<reference evidence="4" key="1">
    <citation type="submission" date="2017-09" db="EMBL/GenBank/DDBJ databases">
        <authorList>
            <person name="Varghese N."/>
            <person name="Submissions S."/>
        </authorList>
    </citation>
    <scope>NUCLEOTIDE SEQUENCE [LARGE SCALE GENOMIC DNA]</scope>
    <source>
        <strain evidence="4">C7</strain>
    </source>
</reference>
<gene>
    <name evidence="3" type="ORF">SAMN06273572_102412</name>
</gene>
<dbReference type="Gene3D" id="3.30.420.10">
    <property type="entry name" value="Ribonuclease H-like superfamily/Ribonuclease H"/>
    <property type="match status" value="1"/>
</dbReference>
<feature type="region of interest" description="Disordered" evidence="1">
    <location>
        <begin position="667"/>
        <end position="707"/>
    </location>
</feature>
<evidence type="ECO:0000313" key="3">
    <source>
        <dbReference type="EMBL" id="SOH93734.1"/>
    </source>
</evidence>
<organism evidence="3 4">
    <name type="scientific">Pontivivens marinum</name>
    <dbReference type="NCBI Taxonomy" id="1690039"/>
    <lineage>
        <taxon>Bacteria</taxon>
        <taxon>Pseudomonadati</taxon>
        <taxon>Pseudomonadota</taxon>
        <taxon>Alphaproteobacteria</taxon>
        <taxon>Rhodobacterales</taxon>
        <taxon>Paracoccaceae</taxon>
        <taxon>Pontivivens</taxon>
    </lineage>
</organism>
<dbReference type="Proteomes" id="UP000220034">
    <property type="component" value="Unassembled WGS sequence"/>
</dbReference>
<evidence type="ECO:0000256" key="1">
    <source>
        <dbReference type="SAM" id="MobiDB-lite"/>
    </source>
</evidence>
<dbReference type="InterPro" id="IPR012337">
    <property type="entry name" value="RNaseH-like_sf"/>
</dbReference>
<dbReference type="InterPro" id="IPR036397">
    <property type="entry name" value="RNaseH_sf"/>
</dbReference>
<protein>
    <submittedName>
        <fullName evidence="3">Mu transposase, C-terminal</fullName>
    </submittedName>
</protein>
<evidence type="ECO:0000313" key="4">
    <source>
        <dbReference type="Proteomes" id="UP000220034"/>
    </source>
</evidence>
<dbReference type="GO" id="GO:0003676">
    <property type="term" value="F:nucleic acid binding"/>
    <property type="evidence" value="ECO:0007669"/>
    <property type="project" value="InterPro"/>
</dbReference>
<proteinExistence type="predicted"/>
<evidence type="ECO:0000259" key="2">
    <source>
        <dbReference type="Pfam" id="PF09299"/>
    </source>
</evidence>
<dbReference type="SUPFAM" id="SSF53098">
    <property type="entry name" value="Ribonuclease H-like"/>
    <property type="match status" value="1"/>
</dbReference>
<dbReference type="RefSeq" id="WP_180955934.1">
    <property type="nucleotide sequence ID" value="NZ_OCTN01000002.1"/>
</dbReference>
<dbReference type="EMBL" id="OCTN01000002">
    <property type="protein sequence ID" value="SOH93734.1"/>
    <property type="molecule type" value="Genomic_DNA"/>
</dbReference>
<dbReference type="InterPro" id="IPR015378">
    <property type="entry name" value="Transposase-like_Mu_C"/>
</dbReference>
<name>A0A2C9CQW3_9RHOB</name>